<evidence type="ECO:0000313" key="3">
    <source>
        <dbReference type="Proteomes" id="UP000636800"/>
    </source>
</evidence>
<sequence>MLNQTRVCYISQPFQQVFPSRSQPTTTTSVNQTTGILSGHSSSTSPKFILQESPSHLPNRYIPISMRWEGLPDWISELYPSFSISNSNTRQIKRGEERYGQRKRRKRRNLL</sequence>
<dbReference type="AlphaFoldDB" id="A0A835R068"/>
<evidence type="ECO:0000313" key="2">
    <source>
        <dbReference type="EMBL" id="KAG0479624.1"/>
    </source>
</evidence>
<proteinExistence type="predicted"/>
<feature type="compositionally biased region" description="Low complexity" evidence="1">
    <location>
        <begin position="25"/>
        <end position="34"/>
    </location>
</feature>
<reference evidence="2 3" key="1">
    <citation type="journal article" date="2020" name="Nat. Food">
        <title>A phased Vanilla planifolia genome enables genetic improvement of flavour and production.</title>
        <authorList>
            <person name="Hasing T."/>
            <person name="Tang H."/>
            <person name="Brym M."/>
            <person name="Khazi F."/>
            <person name="Huang T."/>
            <person name="Chambers A.H."/>
        </authorList>
    </citation>
    <scope>NUCLEOTIDE SEQUENCE [LARGE SCALE GENOMIC DNA]</scope>
    <source>
        <tissue evidence="2">Leaf</tissue>
    </source>
</reference>
<gene>
    <name evidence="2" type="ORF">HPP92_010482</name>
</gene>
<accession>A0A835R068</accession>
<dbReference type="Proteomes" id="UP000636800">
    <property type="component" value="Chromosome 5"/>
</dbReference>
<keyword evidence="3" id="KW-1185">Reference proteome</keyword>
<comment type="caution">
    <text evidence="2">The sequence shown here is derived from an EMBL/GenBank/DDBJ whole genome shotgun (WGS) entry which is preliminary data.</text>
</comment>
<feature type="region of interest" description="Disordered" evidence="1">
    <location>
        <begin position="20"/>
        <end position="50"/>
    </location>
</feature>
<dbReference type="EMBL" id="JADCNL010000005">
    <property type="protein sequence ID" value="KAG0479624.1"/>
    <property type="molecule type" value="Genomic_DNA"/>
</dbReference>
<protein>
    <submittedName>
        <fullName evidence="2">Uncharacterized protein</fullName>
    </submittedName>
</protein>
<name>A0A835R068_VANPL</name>
<evidence type="ECO:0000256" key="1">
    <source>
        <dbReference type="SAM" id="MobiDB-lite"/>
    </source>
</evidence>
<organism evidence="2 3">
    <name type="scientific">Vanilla planifolia</name>
    <name type="common">Vanilla</name>
    <dbReference type="NCBI Taxonomy" id="51239"/>
    <lineage>
        <taxon>Eukaryota</taxon>
        <taxon>Viridiplantae</taxon>
        <taxon>Streptophyta</taxon>
        <taxon>Embryophyta</taxon>
        <taxon>Tracheophyta</taxon>
        <taxon>Spermatophyta</taxon>
        <taxon>Magnoliopsida</taxon>
        <taxon>Liliopsida</taxon>
        <taxon>Asparagales</taxon>
        <taxon>Orchidaceae</taxon>
        <taxon>Vanilloideae</taxon>
        <taxon>Vanilleae</taxon>
        <taxon>Vanilla</taxon>
    </lineage>
</organism>
<feature type="compositionally biased region" description="Polar residues" evidence="1">
    <location>
        <begin position="35"/>
        <end position="50"/>
    </location>
</feature>